<comment type="caution">
    <text evidence="7">The sequence shown here is derived from an EMBL/GenBank/DDBJ whole genome shotgun (WGS) entry which is preliminary data.</text>
</comment>
<evidence type="ECO:0000256" key="4">
    <source>
        <dbReference type="ARBA" id="ARBA00022825"/>
    </source>
</evidence>
<dbReference type="InterPro" id="IPR009003">
    <property type="entry name" value="Peptidase_S1_PA"/>
</dbReference>
<dbReference type="RefSeq" id="WP_131581651.1">
    <property type="nucleotide sequence ID" value="NZ_SJZJ01000003.1"/>
</dbReference>
<evidence type="ECO:0008006" key="9">
    <source>
        <dbReference type="Google" id="ProtNLM"/>
    </source>
</evidence>
<dbReference type="Gene3D" id="2.40.10.10">
    <property type="entry name" value="Trypsin-like serine proteases"/>
    <property type="match status" value="2"/>
</dbReference>
<dbReference type="Proteomes" id="UP000295453">
    <property type="component" value="Unassembled WGS sequence"/>
</dbReference>
<dbReference type="InterPro" id="IPR001316">
    <property type="entry name" value="Pept_S1A_streptogrisin"/>
</dbReference>
<dbReference type="GO" id="GO:0006508">
    <property type="term" value="P:proteolysis"/>
    <property type="evidence" value="ECO:0007669"/>
    <property type="project" value="UniProtKB-KW"/>
</dbReference>
<evidence type="ECO:0000313" key="8">
    <source>
        <dbReference type="Proteomes" id="UP000295453"/>
    </source>
</evidence>
<feature type="signal peptide" evidence="6">
    <location>
        <begin position="1"/>
        <end position="37"/>
    </location>
</feature>
<evidence type="ECO:0000256" key="2">
    <source>
        <dbReference type="ARBA" id="ARBA00022670"/>
    </source>
</evidence>
<dbReference type="CDD" id="cd21112">
    <property type="entry name" value="alphaLP-like"/>
    <property type="match status" value="1"/>
</dbReference>
<accession>A0A4R1CK21</accession>
<keyword evidence="8" id="KW-1185">Reference proteome</keyword>
<feature type="chain" id="PRO_5020205912" description="Trypsin-like serine protease" evidence="6">
    <location>
        <begin position="38"/>
        <end position="231"/>
    </location>
</feature>
<dbReference type="GO" id="GO:0004252">
    <property type="term" value="F:serine-type endopeptidase activity"/>
    <property type="evidence" value="ECO:0007669"/>
    <property type="project" value="InterPro"/>
</dbReference>
<keyword evidence="4" id="KW-0720">Serine protease</keyword>
<dbReference type="SUPFAM" id="SSF50494">
    <property type="entry name" value="Trypsin-like serine proteases"/>
    <property type="match status" value="1"/>
</dbReference>
<comment type="similarity">
    <text evidence="1">Belongs to the peptidase S1 family.</text>
</comment>
<dbReference type="OrthoDB" id="3371256at2"/>
<evidence type="ECO:0000313" key="7">
    <source>
        <dbReference type="EMBL" id="TCJ30526.1"/>
    </source>
</evidence>
<dbReference type="InterPro" id="IPR043504">
    <property type="entry name" value="Peptidase_S1_PA_chymotrypsin"/>
</dbReference>
<keyword evidence="6" id="KW-0732">Signal</keyword>
<dbReference type="PRINTS" id="PR00861">
    <property type="entry name" value="ALYTICPTASE"/>
</dbReference>
<proteinExistence type="inferred from homology"/>
<keyword evidence="5" id="KW-1015">Disulfide bond</keyword>
<keyword evidence="2" id="KW-0645">Protease</keyword>
<dbReference type="AlphaFoldDB" id="A0A4R1CK21"/>
<evidence type="ECO:0000256" key="3">
    <source>
        <dbReference type="ARBA" id="ARBA00022801"/>
    </source>
</evidence>
<protein>
    <recommendedName>
        <fullName evidence="9">Trypsin-like serine protease</fullName>
    </recommendedName>
</protein>
<evidence type="ECO:0000256" key="6">
    <source>
        <dbReference type="SAM" id="SignalP"/>
    </source>
</evidence>
<keyword evidence="3" id="KW-0378">Hydrolase</keyword>
<dbReference type="EMBL" id="SJZJ01000003">
    <property type="protein sequence ID" value="TCJ30526.1"/>
    <property type="molecule type" value="Genomic_DNA"/>
</dbReference>
<evidence type="ECO:0000256" key="5">
    <source>
        <dbReference type="ARBA" id="ARBA00023157"/>
    </source>
</evidence>
<sequence length="231" mass="24264">MFHFALPRPHLVVRRSALVLATTGLGAGLLAAGPAQAVSSFHAGWGIARSTGSTSAVACTDGFNGRASDGHPVLITAGHCGAKGTLWVAEKDWHTIGRTSQRVFRTDSTENDWSIVRSNGAYALGPTVVDAGTVRSVERLGKPAVGMAVCSTGRTSGTRCGHITRVKADGIIVTDLVSDHGDSGSPLYRRIPGSTRVAALGILSYGDEKSYTAFQRLSEILNKTGVRLRHV</sequence>
<reference evidence="7 8" key="1">
    <citation type="submission" date="2019-03" db="EMBL/GenBank/DDBJ databases">
        <authorList>
            <person name="Kim M.K.M."/>
        </authorList>
    </citation>
    <scope>NUCLEOTIDE SEQUENCE [LARGE SCALE GENOMIC DNA]</scope>
    <source>
        <strain evidence="7 8">18JY15-6</strain>
    </source>
</reference>
<gene>
    <name evidence="7" type="ORF">EPD65_02840</name>
</gene>
<name>A0A4R1CK21_9ACTN</name>
<organism evidence="7 8">
    <name type="scientific">Nocardioides jejuensis</name>
    <dbReference type="NCBI Taxonomy" id="2502782"/>
    <lineage>
        <taxon>Bacteria</taxon>
        <taxon>Bacillati</taxon>
        <taxon>Actinomycetota</taxon>
        <taxon>Actinomycetes</taxon>
        <taxon>Propionibacteriales</taxon>
        <taxon>Nocardioidaceae</taxon>
        <taxon>Nocardioides</taxon>
    </lineage>
</organism>
<evidence type="ECO:0000256" key="1">
    <source>
        <dbReference type="ARBA" id="ARBA00007664"/>
    </source>
</evidence>